<evidence type="ECO:0000256" key="2">
    <source>
        <dbReference type="ARBA" id="ARBA00010139"/>
    </source>
</evidence>
<feature type="region of interest" description="Disordered" evidence="8">
    <location>
        <begin position="1"/>
        <end position="77"/>
    </location>
</feature>
<evidence type="ECO:0000256" key="5">
    <source>
        <dbReference type="ARBA" id="ARBA00022857"/>
    </source>
</evidence>
<dbReference type="InterPro" id="IPR032371">
    <property type="entry name" value="DUF4873"/>
</dbReference>
<keyword evidence="3" id="KW-0285">Flavoprotein</keyword>
<sequence length="484" mass="51424">MSSLRSPGLQRSNTSGTDDTGNTETVGTGNSRPTTNSNQLDRSPDSPCLHSGPNSAAPKIINPAHKPANQQRRSPGFRGRSVHAALLAAGVCDVVILDHAPGLPANSQLRPGRVIGAAFDDDTDTWALRTADGATVCGRVVVAACPPVYVRWTPDFAGRNDFRGESFHAGAPDPAFRPAGKRIAVLGTDSNVAHWIDEWADSAASVTVFAQGPRRVVTDLARHPPQAKGWLLGRIGAKRPRRAPTIAASAIAALTPSGIRTNDGIEHPVDAVIYGTGFTIPEQTVEPTLVGTRGLTIQQAWYPGMEAFLGVAVHGFPNYFFICGPDVAAQISYVAECVDLLQRTASTRIEVLRSSQQVFNERAQLRPVQPYQPLRAFDLSAGAPEDTGIPNIPNIYDGAATLEIGGVRHAVHVRLAGHLDPIDGNYHWQGTVLDPLPRDTLKQARAGTLTVGERSAAVRVIEQTPRGTHSVAGLGAPPYADSGR</sequence>
<comment type="similarity">
    <text evidence="2">Belongs to the FAD-binding monooxygenase family.</text>
</comment>
<reference evidence="10" key="1">
    <citation type="submission" date="2022-06" db="EMBL/GenBank/DDBJ databases">
        <title>Complete genome sequence of Mycobacterium pseudoshottsii NJB1907-Z4.</title>
        <authorList>
            <person name="Komine T."/>
            <person name="Fukano H."/>
            <person name="Wada S."/>
        </authorList>
    </citation>
    <scope>NUCLEOTIDE SEQUENCE</scope>
    <source>
        <strain evidence="10">NJB1907-Z4</strain>
    </source>
</reference>
<name>A0A9N7QPP5_9MYCO</name>
<comment type="cofactor">
    <cofactor evidence="1">
        <name>FAD</name>
        <dbReference type="ChEBI" id="CHEBI:57692"/>
    </cofactor>
</comment>
<feature type="compositionally biased region" description="Polar residues" evidence="8">
    <location>
        <begin position="1"/>
        <end position="41"/>
    </location>
</feature>
<evidence type="ECO:0000259" key="9">
    <source>
        <dbReference type="Pfam" id="PF16170"/>
    </source>
</evidence>
<dbReference type="AlphaFoldDB" id="A0A9N7QPP5"/>
<dbReference type="PANTHER" id="PTHR43098">
    <property type="entry name" value="L-ORNITHINE N(5)-MONOOXYGENASE-RELATED"/>
    <property type="match status" value="1"/>
</dbReference>
<evidence type="ECO:0000256" key="7">
    <source>
        <dbReference type="ARBA" id="ARBA00023033"/>
    </source>
</evidence>
<dbReference type="EMBL" id="AP026367">
    <property type="protein sequence ID" value="BDN84484.1"/>
    <property type="molecule type" value="Genomic_DNA"/>
</dbReference>
<proteinExistence type="inferred from homology"/>
<feature type="domain" description="DUF4873" evidence="9">
    <location>
        <begin position="395"/>
        <end position="480"/>
    </location>
</feature>
<evidence type="ECO:0000256" key="4">
    <source>
        <dbReference type="ARBA" id="ARBA00022827"/>
    </source>
</evidence>
<evidence type="ECO:0000256" key="8">
    <source>
        <dbReference type="SAM" id="MobiDB-lite"/>
    </source>
</evidence>
<evidence type="ECO:0000313" key="11">
    <source>
        <dbReference type="Proteomes" id="UP001058626"/>
    </source>
</evidence>
<dbReference type="SUPFAM" id="SSF51905">
    <property type="entry name" value="FAD/NAD(P)-binding domain"/>
    <property type="match status" value="2"/>
</dbReference>
<dbReference type="GO" id="GO:0016709">
    <property type="term" value="F:oxidoreductase activity, acting on paired donors, with incorporation or reduction of molecular oxygen, NAD(P)H as one donor, and incorporation of one atom of oxygen"/>
    <property type="evidence" value="ECO:0007669"/>
    <property type="project" value="UniProtKB-ARBA"/>
</dbReference>
<dbReference type="Pfam" id="PF16170">
    <property type="entry name" value="DUF4873"/>
    <property type="match status" value="1"/>
</dbReference>
<dbReference type="InterPro" id="IPR036188">
    <property type="entry name" value="FAD/NAD-bd_sf"/>
</dbReference>
<accession>A0A9N7QPP5</accession>
<protein>
    <recommendedName>
        <fullName evidence="9">DUF4873 domain-containing protein</fullName>
    </recommendedName>
</protein>
<dbReference type="Gene3D" id="3.50.50.60">
    <property type="entry name" value="FAD/NAD(P)-binding domain"/>
    <property type="match status" value="1"/>
</dbReference>
<evidence type="ECO:0000313" key="10">
    <source>
        <dbReference type="EMBL" id="BDN84484.1"/>
    </source>
</evidence>
<keyword evidence="5" id="KW-0521">NADP</keyword>
<gene>
    <name evidence="10" type="ORF">NJB1907Z4_C46990</name>
</gene>
<evidence type="ECO:0000256" key="6">
    <source>
        <dbReference type="ARBA" id="ARBA00023002"/>
    </source>
</evidence>
<keyword evidence="4" id="KW-0274">FAD</keyword>
<keyword evidence="6" id="KW-0560">Oxidoreductase</keyword>
<evidence type="ECO:0000256" key="1">
    <source>
        <dbReference type="ARBA" id="ARBA00001974"/>
    </source>
</evidence>
<keyword evidence="7" id="KW-0503">Monooxygenase</keyword>
<dbReference type="PANTHER" id="PTHR43098:SF3">
    <property type="entry name" value="L-ORNITHINE N(5)-MONOOXYGENASE-RELATED"/>
    <property type="match status" value="1"/>
</dbReference>
<evidence type="ECO:0000256" key="3">
    <source>
        <dbReference type="ARBA" id="ARBA00022630"/>
    </source>
</evidence>
<dbReference type="Proteomes" id="UP001058626">
    <property type="component" value="Chromosome"/>
</dbReference>
<dbReference type="InterPro" id="IPR050775">
    <property type="entry name" value="FAD-binding_Monooxygenases"/>
</dbReference>
<keyword evidence="11" id="KW-1185">Reference proteome</keyword>
<organism evidence="10 11">
    <name type="scientific">Mycobacterium pseudoshottsii</name>
    <dbReference type="NCBI Taxonomy" id="265949"/>
    <lineage>
        <taxon>Bacteria</taxon>
        <taxon>Bacillati</taxon>
        <taxon>Actinomycetota</taxon>
        <taxon>Actinomycetes</taxon>
        <taxon>Mycobacteriales</taxon>
        <taxon>Mycobacteriaceae</taxon>
        <taxon>Mycobacterium</taxon>
        <taxon>Mycobacterium ulcerans group</taxon>
    </lineage>
</organism>